<sequence>MSCPGTRPKSISTPQLVTLYELLIESATARPHAIALIAGDDAWTYDRLTRYVRRLSQGLLIQGVKPGDRVALHLTNRPETVAAFYACMLTGVIAVPLNTRLTRAELEPQLRRLQVSLYLGQIELYGAIAGMDASILDADKCFLVDGSSLDTRARAWSELIEHHADEVPLAPVRLDEPALLLSTSGTTGEPKFVTHTPRTMCAMTQACQDIALKPYEVALIATPMMHGAGLFTTLATLATNGTCVLMDRFEPAAALDLIEQQRCTMLMWLPFMYSEAMAQQVARPRNVASLGTCLVGGDTTPPSLQEAFLRVFGVRMRNFLGMSESAGTFTYGFDTGPVCRAVDMDRVRLVDEEGNTVRRGEAGELLLRGPNVFIGYWLGPGRIDDARKDGWWATGDVMRQDEAGDFWYVARKKNLIIRGGSNISPTEIEHALTVHRGVSEAAIIGVPDAVLGQRVIGFVKLTEAATQVEDVLHDLSTRVARYKMPERLIVVDQLPRNSLGKVDRARLRAIGERLDDSRAA</sequence>
<dbReference type="SUPFAM" id="SSF56801">
    <property type="entry name" value="Acetyl-CoA synthetase-like"/>
    <property type="match status" value="1"/>
</dbReference>
<dbReference type="Gene3D" id="3.30.300.30">
    <property type="match status" value="1"/>
</dbReference>
<dbReference type="InterPro" id="IPR045851">
    <property type="entry name" value="AMP-bd_C_sf"/>
</dbReference>
<dbReference type="EMBL" id="FPBH01000019">
    <property type="protein sequence ID" value="SFU22944.1"/>
    <property type="molecule type" value="Genomic_DNA"/>
</dbReference>
<dbReference type="RefSeq" id="WP_093640090.1">
    <property type="nucleotide sequence ID" value="NZ_FPBH01000019.1"/>
</dbReference>
<dbReference type="InterPro" id="IPR000873">
    <property type="entry name" value="AMP-dep_synth/lig_dom"/>
</dbReference>
<evidence type="ECO:0000259" key="1">
    <source>
        <dbReference type="Pfam" id="PF00501"/>
    </source>
</evidence>
<dbReference type="GO" id="GO:0016878">
    <property type="term" value="F:acid-thiol ligase activity"/>
    <property type="evidence" value="ECO:0007669"/>
    <property type="project" value="UniProtKB-ARBA"/>
</dbReference>
<protein>
    <submittedName>
        <fullName evidence="3">Fatty-acyl-CoA synthase/long-chain acyl-CoA synthetase</fullName>
    </submittedName>
</protein>
<dbReference type="PANTHER" id="PTHR43767">
    <property type="entry name" value="LONG-CHAIN-FATTY-ACID--COA LIGASE"/>
    <property type="match status" value="1"/>
</dbReference>
<accession>A0A1I7EG85</accession>
<reference evidence="3 4" key="1">
    <citation type="submission" date="2016-10" db="EMBL/GenBank/DDBJ databases">
        <authorList>
            <person name="de Groot N.N."/>
        </authorList>
    </citation>
    <scope>NUCLEOTIDE SEQUENCE [LARGE SCALE GENOMIC DNA]</scope>
    <source>
        <strain evidence="3 4">LMG 27731</strain>
    </source>
</reference>
<name>A0A1I7EG85_9BURK</name>
<dbReference type="InterPro" id="IPR050237">
    <property type="entry name" value="ATP-dep_AMP-bd_enzyme"/>
</dbReference>
<feature type="domain" description="AMP-binding enzyme C-terminal" evidence="2">
    <location>
        <begin position="427"/>
        <end position="501"/>
    </location>
</feature>
<dbReference type="PANTHER" id="PTHR43767:SF1">
    <property type="entry name" value="NONRIBOSOMAL PEPTIDE SYNTHASE PES1 (EUROFUNG)-RELATED"/>
    <property type="match status" value="1"/>
</dbReference>
<dbReference type="OrthoDB" id="5296889at2"/>
<dbReference type="Gene3D" id="3.40.50.12780">
    <property type="entry name" value="N-terminal domain of ligase-like"/>
    <property type="match status" value="1"/>
</dbReference>
<organism evidence="3 4">
    <name type="scientific">Paraburkholderia aspalathi</name>
    <dbReference type="NCBI Taxonomy" id="1324617"/>
    <lineage>
        <taxon>Bacteria</taxon>
        <taxon>Pseudomonadati</taxon>
        <taxon>Pseudomonadota</taxon>
        <taxon>Betaproteobacteria</taxon>
        <taxon>Burkholderiales</taxon>
        <taxon>Burkholderiaceae</taxon>
        <taxon>Paraburkholderia</taxon>
    </lineage>
</organism>
<dbReference type="InterPro" id="IPR025110">
    <property type="entry name" value="AMP-bd_C"/>
</dbReference>
<dbReference type="Pfam" id="PF13193">
    <property type="entry name" value="AMP-binding_C"/>
    <property type="match status" value="1"/>
</dbReference>
<dbReference type="InterPro" id="IPR042099">
    <property type="entry name" value="ANL_N_sf"/>
</dbReference>
<feature type="domain" description="AMP-dependent synthetase/ligase" evidence="1">
    <location>
        <begin position="25"/>
        <end position="377"/>
    </location>
</feature>
<dbReference type="Proteomes" id="UP000198844">
    <property type="component" value="Unassembled WGS sequence"/>
</dbReference>
<evidence type="ECO:0000313" key="4">
    <source>
        <dbReference type="Proteomes" id="UP000198844"/>
    </source>
</evidence>
<evidence type="ECO:0000259" key="2">
    <source>
        <dbReference type="Pfam" id="PF13193"/>
    </source>
</evidence>
<gene>
    <name evidence="3" type="ORF">SAMN05192563_1019126</name>
</gene>
<dbReference type="AlphaFoldDB" id="A0A1I7EG85"/>
<evidence type="ECO:0000313" key="3">
    <source>
        <dbReference type="EMBL" id="SFU22944.1"/>
    </source>
</evidence>
<proteinExistence type="predicted"/>
<dbReference type="Pfam" id="PF00501">
    <property type="entry name" value="AMP-binding"/>
    <property type="match status" value="1"/>
</dbReference>